<protein>
    <submittedName>
        <fullName evidence="10">ATP-dependent Clp protease ATP-binding subunit</fullName>
    </submittedName>
</protein>
<evidence type="ECO:0000256" key="6">
    <source>
        <dbReference type="RuleBase" id="RU004432"/>
    </source>
</evidence>
<dbReference type="PRINTS" id="PR00300">
    <property type="entry name" value="CLPPROTEASEA"/>
</dbReference>
<dbReference type="PANTHER" id="PTHR11638:SF18">
    <property type="entry name" value="HEAT SHOCK PROTEIN 104"/>
    <property type="match status" value="1"/>
</dbReference>
<dbReference type="InterPro" id="IPR019489">
    <property type="entry name" value="Clp_ATPase_C"/>
</dbReference>
<evidence type="ECO:0000256" key="4">
    <source>
        <dbReference type="ARBA" id="ARBA00023186"/>
    </source>
</evidence>
<dbReference type="GO" id="GO:0005524">
    <property type="term" value="F:ATP binding"/>
    <property type="evidence" value="ECO:0007669"/>
    <property type="project" value="UniProtKB-KW"/>
</dbReference>
<comment type="caution">
    <text evidence="10">The sequence shown here is derived from an EMBL/GenBank/DDBJ whole genome shotgun (WGS) entry which is preliminary data.</text>
</comment>
<evidence type="ECO:0000313" key="10">
    <source>
        <dbReference type="EMBL" id="MFD1428257.1"/>
    </source>
</evidence>
<dbReference type="SMART" id="SM00382">
    <property type="entry name" value="AAA"/>
    <property type="match status" value="2"/>
</dbReference>
<feature type="domain" description="Clp R" evidence="9">
    <location>
        <begin position="3"/>
        <end position="144"/>
    </location>
</feature>
<sequence>MMFGRFTERAQKVLALAQEEAVRLGHGNIGTEHILLGLVREGEGIAAKALMGLGLGLEKVQKEVESLIGRGQGQPTHIAYTPRAKKVIELSMDEARKLGHTYVGTEHILLGLIREGEGVAARVLNNLGVSLNKARQQVLQLLGSTESVSSHQASGNSASTPTLDSLAQDLTAAAKEDKLDPVIGRSKEIERVIQVLSRRTKNNPVLIGEPGVGKTAVAEGLAQKIYDGETPETLRGKRVMTLDMGTVVAGTKYRGEFEDRLKKIMDEIRQAGNVILFIDELHTLIGAGGAEGAIDASNILKPALARGDLQCIGATTLDEYRKYIEKDAALERRFQPITVDEPSSEETILILKGLRDRYEAHHRVKITDEAIEASVKLSDRYITDRFLPDKAIDLIDEAASKVRLSSFTVPPDLKEMEQKLEEVRKEKDAAVQSQEFEKAASLRDTEQKLREELESNRNRWKEDQGKTDSEVGPEDIAEVVGNWTGIPVRKLAEEESDRLLNLEKVLHQRVIGQDEAVLSVSRAIRRARAGLKDPKRPIGSFIFLGPTGVGKTELARALAEAMFGDEEAILRIDMSEYMEKHSTSRLVGAPPGYVGYDEGGQLTEKVRRKPYSVVLFDEVEKAHPEIFNVMLQVLEDGRLTDGKGRTVDFRNTVIIMTSNVGANLIKQNKRLGFAIGDSAQDEYEAMKENVMEELKKTFRPEFLNRIDDVIVFHSLKEEHLQQIVNLMSNQLRKRLQEQQIDFVLTDAAAKYLAGSGFDPTYGARPLRRAIQKHIEDRLSEELLKGNIQRGDTLEIDEKDGKLQVQREEKTQSV</sequence>
<dbReference type="PROSITE" id="PS51903">
    <property type="entry name" value="CLP_R"/>
    <property type="match status" value="1"/>
</dbReference>
<keyword evidence="10" id="KW-0378">Hydrolase</keyword>
<dbReference type="InterPro" id="IPR001943">
    <property type="entry name" value="UVR_dom"/>
</dbReference>
<feature type="compositionally biased region" description="Basic and acidic residues" evidence="7">
    <location>
        <begin position="453"/>
        <end position="469"/>
    </location>
</feature>
<dbReference type="Pfam" id="PF17871">
    <property type="entry name" value="AAA_lid_9"/>
    <property type="match status" value="1"/>
</dbReference>
<dbReference type="Pfam" id="PF07724">
    <property type="entry name" value="AAA_2"/>
    <property type="match status" value="1"/>
</dbReference>
<dbReference type="InterPro" id="IPR003593">
    <property type="entry name" value="AAA+_ATPase"/>
</dbReference>
<dbReference type="GO" id="GO:0008233">
    <property type="term" value="F:peptidase activity"/>
    <property type="evidence" value="ECO:0007669"/>
    <property type="project" value="UniProtKB-KW"/>
</dbReference>
<dbReference type="InterPro" id="IPR028299">
    <property type="entry name" value="ClpA/B_CS2"/>
</dbReference>
<dbReference type="PROSITE" id="PS00870">
    <property type="entry name" value="CLPAB_1"/>
    <property type="match status" value="1"/>
</dbReference>
<reference evidence="11" key="1">
    <citation type="journal article" date="2019" name="Int. J. Syst. Evol. Microbiol.">
        <title>The Global Catalogue of Microorganisms (GCM) 10K type strain sequencing project: providing services to taxonomists for standard genome sequencing and annotation.</title>
        <authorList>
            <consortium name="The Broad Institute Genomics Platform"/>
            <consortium name="The Broad Institute Genome Sequencing Center for Infectious Disease"/>
            <person name="Wu L."/>
            <person name="Ma J."/>
        </authorList>
    </citation>
    <scope>NUCLEOTIDE SEQUENCE [LARGE SCALE GENOMIC DNA]</scope>
    <source>
        <strain evidence="11">S1</strain>
    </source>
</reference>
<evidence type="ECO:0000259" key="9">
    <source>
        <dbReference type="PROSITE" id="PS51903"/>
    </source>
</evidence>
<dbReference type="PANTHER" id="PTHR11638">
    <property type="entry name" value="ATP-DEPENDENT CLP PROTEASE"/>
    <property type="match status" value="1"/>
</dbReference>
<evidence type="ECO:0000256" key="7">
    <source>
        <dbReference type="SAM" id="MobiDB-lite"/>
    </source>
</evidence>
<dbReference type="SUPFAM" id="SSF81923">
    <property type="entry name" value="Double Clp-N motif"/>
    <property type="match status" value="1"/>
</dbReference>
<dbReference type="Gene3D" id="1.10.8.60">
    <property type="match status" value="2"/>
</dbReference>
<proteinExistence type="inferred from homology"/>
<dbReference type="CDD" id="cd00009">
    <property type="entry name" value="AAA"/>
    <property type="match status" value="1"/>
</dbReference>
<keyword evidence="4 6" id="KW-0143">Chaperone</keyword>
<dbReference type="InterPro" id="IPR003959">
    <property type="entry name" value="ATPase_AAA_core"/>
</dbReference>
<dbReference type="InterPro" id="IPR018368">
    <property type="entry name" value="ClpA/B_CS1"/>
</dbReference>
<dbReference type="InterPro" id="IPR004176">
    <property type="entry name" value="Clp_R_N"/>
</dbReference>
<dbReference type="CDD" id="cd19499">
    <property type="entry name" value="RecA-like_ClpB_Hsp104-like"/>
    <property type="match status" value="1"/>
</dbReference>
<dbReference type="InterPro" id="IPR041546">
    <property type="entry name" value="ClpA/ClpB_AAA_lid"/>
</dbReference>
<dbReference type="InterPro" id="IPR027417">
    <property type="entry name" value="P-loop_NTPase"/>
</dbReference>
<dbReference type="RefSeq" id="WP_380166994.1">
    <property type="nucleotide sequence ID" value="NZ_JBHTNU010000020.1"/>
</dbReference>
<keyword evidence="1 5" id="KW-0677">Repeat</keyword>
<dbReference type="EMBL" id="JBHTNU010000020">
    <property type="protein sequence ID" value="MFD1428257.1"/>
    <property type="molecule type" value="Genomic_DNA"/>
</dbReference>
<dbReference type="Pfam" id="PF02861">
    <property type="entry name" value="Clp_N"/>
    <property type="match status" value="1"/>
</dbReference>
<dbReference type="SUPFAM" id="SSF52540">
    <property type="entry name" value="P-loop containing nucleoside triphosphate hydrolases"/>
    <property type="match status" value="2"/>
</dbReference>
<keyword evidence="2 6" id="KW-0547">Nucleotide-binding</keyword>
<dbReference type="Gene3D" id="1.10.1780.10">
    <property type="entry name" value="Clp, N-terminal domain"/>
    <property type="match status" value="1"/>
</dbReference>
<dbReference type="PROSITE" id="PS50151">
    <property type="entry name" value="UVR"/>
    <property type="match status" value="1"/>
</dbReference>
<keyword evidence="11" id="KW-1185">Reference proteome</keyword>
<evidence type="ECO:0000256" key="1">
    <source>
        <dbReference type="ARBA" id="ARBA00022737"/>
    </source>
</evidence>
<dbReference type="PROSITE" id="PS00871">
    <property type="entry name" value="CLPAB_2"/>
    <property type="match status" value="1"/>
</dbReference>
<evidence type="ECO:0000313" key="11">
    <source>
        <dbReference type="Proteomes" id="UP001597282"/>
    </source>
</evidence>
<dbReference type="GO" id="GO:0006508">
    <property type="term" value="P:proteolysis"/>
    <property type="evidence" value="ECO:0007669"/>
    <property type="project" value="UniProtKB-KW"/>
</dbReference>
<name>A0ABW4CBV8_9BACL</name>
<dbReference type="InterPro" id="IPR036628">
    <property type="entry name" value="Clp_N_dom_sf"/>
</dbReference>
<dbReference type="Pfam" id="PF10431">
    <property type="entry name" value="ClpB_D2-small"/>
    <property type="match status" value="1"/>
</dbReference>
<comment type="similarity">
    <text evidence="6">Belongs to the ClpA/ClpB family.</text>
</comment>
<feature type="domain" description="UVR" evidence="8">
    <location>
        <begin position="417"/>
        <end position="452"/>
    </location>
</feature>
<dbReference type="InterPro" id="IPR050130">
    <property type="entry name" value="ClpA_ClpB"/>
</dbReference>
<dbReference type="InterPro" id="IPR001270">
    <property type="entry name" value="ClpA/B"/>
</dbReference>
<dbReference type="Proteomes" id="UP001597282">
    <property type="component" value="Unassembled WGS sequence"/>
</dbReference>
<dbReference type="Gene3D" id="4.10.860.10">
    <property type="entry name" value="UVR domain"/>
    <property type="match status" value="1"/>
</dbReference>
<feature type="region of interest" description="Disordered" evidence="7">
    <location>
        <begin position="453"/>
        <end position="472"/>
    </location>
</feature>
<keyword evidence="10" id="KW-0645">Protease</keyword>
<evidence type="ECO:0000259" key="8">
    <source>
        <dbReference type="PROSITE" id="PS50151"/>
    </source>
</evidence>
<evidence type="ECO:0000256" key="3">
    <source>
        <dbReference type="ARBA" id="ARBA00022840"/>
    </source>
</evidence>
<accession>A0ABW4CBV8</accession>
<gene>
    <name evidence="10" type="ORF">ACFQ4Y_15215</name>
</gene>
<evidence type="ECO:0000256" key="5">
    <source>
        <dbReference type="PROSITE-ProRule" id="PRU01251"/>
    </source>
</evidence>
<evidence type="ECO:0000256" key="2">
    <source>
        <dbReference type="ARBA" id="ARBA00022741"/>
    </source>
</evidence>
<dbReference type="Gene3D" id="3.40.50.300">
    <property type="entry name" value="P-loop containing nucleotide triphosphate hydrolases"/>
    <property type="match status" value="2"/>
</dbReference>
<keyword evidence="3 6" id="KW-0067">ATP-binding</keyword>
<dbReference type="Pfam" id="PF00004">
    <property type="entry name" value="AAA"/>
    <property type="match status" value="1"/>
</dbReference>
<organism evidence="10 11">
    <name type="scientific">Kroppenstedtia sanguinis</name>
    <dbReference type="NCBI Taxonomy" id="1380684"/>
    <lineage>
        <taxon>Bacteria</taxon>
        <taxon>Bacillati</taxon>
        <taxon>Bacillota</taxon>
        <taxon>Bacilli</taxon>
        <taxon>Bacillales</taxon>
        <taxon>Thermoactinomycetaceae</taxon>
        <taxon>Kroppenstedtia</taxon>
    </lineage>
</organism>
<dbReference type="SMART" id="SM01086">
    <property type="entry name" value="ClpB_D2-small"/>
    <property type="match status" value="1"/>
</dbReference>